<dbReference type="AlphaFoldDB" id="A0A3P7NIZ6"/>
<sequence>MAGVLCGAELSVCVCVTVDRARNLLQLQLPLLKHIILIFPEDIEALRTEAGPAIQIHSFDDILVSLYINC</sequence>
<name>A0A3P7NIZ6_DIBLA</name>
<organism evidence="1 2">
    <name type="scientific">Dibothriocephalus latus</name>
    <name type="common">Fish tapeworm</name>
    <name type="synonym">Diphyllobothrium latum</name>
    <dbReference type="NCBI Taxonomy" id="60516"/>
    <lineage>
        <taxon>Eukaryota</taxon>
        <taxon>Metazoa</taxon>
        <taxon>Spiralia</taxon>
        <taxon>Lophotrochozoa</taxon>
        <taxon>Platyhelminthes</taxon>
        <taxon>Cestoda</taxon>
        <taxon>Eucestoda</taxon>
        <taxon>Diphyllobothriidea</taxon>
        <taxon>Diphyllobothriidae</taxon>
        <taxon>Dibothriocephalus</taxon>
    </lineage>
</organism>
<evidence type="ECO:0000313" key="2">
    <source>
        <dbReference type="Proteomes" id="UP000281553"/>
    </source>
</evidence>
<protein>
    <submittedName>
        <fullName evidence="1">Uncharacterized protein</fullName>
    </submittedName>
</protein>
<evidence type="ECO:0000313" key="1">
    <source>
        <dbReference type="EMBL" id="VDN37083.1"/>
    </source>
</evidence>
<keyword evidence="2" id="KW-1185">Reference proteome</keyword>
<dbReference type="Proteomes" id="UP000281553">
    <property type="component" value="Unassembled WGS sequence"/>
</dbReference>
<proteinExistence type="predicted"/>
<dbReference type="EMBL" id="UYRU01090176">
    <property type="protein sequence ID" value="VDN37083.1"/>
    <property type="molecule type" value="Genomic_DNA"/>
</dbReference>
<gene>
    <name evidence="1" type="ORF">DILT_LOCUS17227</name>
</gene>
<accession>A0A3P7NIZ6</accession>
<reference evidence="1 2" key="1">
    <citation type="submission" date="2018-11" db="EMBL/GenBank/DDBJ databases">
        <authorList>
            <consortium name="Pathogen Informatics"/>
        </authorList>
    </citation>
    <scope>NUCLEOTIDE SEQUENCE [LARGE SCALE GENOMIC DNA]</scope>
</reference>